<feature type="region of interest" description="Disordered" evidence="1">
    <location>
        <begin position="1"/>
        <end position="55"/>
    </location>
</feature>
<sequence length="198" mass="22598">MSQSVIVPPVHDTSPPPFDDDVDDNDVNSTMPNNEFSSLDGFNNSNDDWKSMDDNDEIEITEDRNDQPTIDNTQTKLTPIQHDELIVNREIKITENQNDQPTIDNTRDTNAQIQHDEPIANYETEITTIQDDQPVVYSDIENFESQDDKPIVNNEDTLLTNINIPDEEYFEEANTDDNGWANFATFENATDEVLEVNS</sequence>
<evidence type="ECO:0000256" key="1">
    <source>
        <dbReference type="SAM" id="MobiDB-lite"/>
    </source>
</evidence>
<evidence type="ECO:0000313" key="3">
    <source>
        <dbReference type="Proteomes" id="UP000663848"/>
    </source>
</evidence>
<name>A0A821ZRS5_9BILA</name>
<dbReference type="Proteomes" id="UP000663848">
    <property type="component" value="Unassembled WGS sequence"/>
</dbReference>
<accession>A0A821ZRS5</accession>
<proteinExistence type="predicted"/>
<feature type="compositionally biased region" description="Polar residues" evidence="1">
    <location>
        <begin position="29"/>
        <end position="46"/>
    </location>
</feature>
<reference evidence="2" key="1">
    <citation type="submission" date="2021-02" db="EMBL/GenBank/DDBJ databases">
        <authorList>
            <person name="Nowell W R."/>
        </authorList>
    </citation>
    <scope>NUCLEOTIDE SEQUENCE</scope>
</reference>
<dbReference type="AlphaFoldDB" id="A0A821ZRS5"/>
<protein>
    <submittedName>
        <fullName evidence="2">Uncharacterized protein</fullName>
    </submittedName>
</protein>
<organism evidence="2 3">
    <name type="scientific">Rotaria socialis</name>
    <dbReference type="NCBI Taxonomy" id="392032"/>
    <lineage>
        <taxon>Eukaryota</taxon>
        <taxon>Metazoa</taxon>
        <taxon>Spiralia</taxon>
        <taxon>Gnathifera</taxon>
        <taxon>Rotifera</taxon>
        <taxon>Eurotatoria</taxon>
        <taxon>Bdelloidea</taxon>
        <taxon>Philodinida</taxon>
        <taxon>Philodinidae</taxon>
        <taxon>Rotaria</taxon>
    </lineage>
</organism>
<evidence type="ECO:0000313" key="2">
    <source>
        <dbReference type="EMBL" id="CAF4988275.1"/>
    </source>
</evidence>
<gene>
    <name evidence="2" type="ORF">QYT958_LOCUS36831</name>
</gene>
<comment type="caution">
    <text evidence="2">The sequence shown here is derived from an EMBL/GenBank/DDBJ whole genome shotgun (WGS) entry which is preliminary data.</text>
</comment>
<dbReference type="EMBL" id="CAJOBR010029877">
    <property type="protein sequence ID" value="CAF4988275.1"/>
    <property type="molecule type" value="Genomic_DNA"/>
</dbReference>